<evidence type="ECO:0000313" key="2">
    <source>
        <dbReference type="Proteomes" id="UP001596298"/>
    </source>
</evidence>
<organism evidence="1 2">
    <name type="scientific">Flexivirga alba</name>
    <dbReference type="NCBI Taxonomy" id="702742"/>
    <lineage>
        <taxon>Bacteria</taxon>
        <taxon>Bacillati</taxon>
        <taxon>Actinomycetota</taxon>
        <taxon>Actinomycetes</taxon>
        <taxon>Micrococcales</taxon>
        <taxon>Dermacoccaceae</taxon>
        <taxon>Flexivirga</taxon>
    </lineage>
</organism>
<reference evidence="2" key="1">
    <citation type="journal article" date="2019" name="Int. J. Syst. Evol. Microbiol.">
        <title>The Global Catalogue of Microorganisms (GCM) 10K type strain sequencing project: providing services to taxonomists for standard genome sequencing and annotation.</title>
        <authorList>
            <consortium name="The Broad Institute Genomics Platform"/>
            <consortium name="The Broad Institute Genome Sequencing Center for Infectious Disease"/>
            <person name="Wu L."/>
            <person name="Ma J."/>
        </authorList>
    </citation>
    <scope>NUCLEOTIDE SEQUENCE [LARGE SCALE GENOMIC DNA]</scope>
    <source>
        <strain evidence="2">CCUG 58127</strain>
    </source>
</reference>
<sequence length="105" mass="11173">MTGEGIYYAALTRAAVDGGRGDVAARYRGAVRAQLNTHLHHTWLAARLTTRPAIVEAGITSAAHDQRTFDDLVELGLGGGRLTARLAASLACGLVRNQLIRLKGH</sequence>
<comment type="caution">
    <text evidence="1">The sequence shown here is derived from an EMBL/GenBank/DDBJ whole genome shotgun (WGS) entry which is preliminary data.</text>
</comment>
<dbReference type="Proteomes" id="UP001596298">
    <property type="component" value="Unassembled WGS sequence"/>
</dbReference>
<dbReference type="RefSeq" id="WP_382403707.1">
    <property type="nucleotide sequence ID" value="NZ_JBHSWH010000001.1"/>
</dbReference>
<gene>
    <name evidence="1" type="ORF">ACFQDH_17705</name>
</gene>
<evidence type="ECO:0000313" key="1">
    <source>
        <dbReference type="EMBL" id="MFC6707037.1"/>
    </source>
</evidence>
<keyword evidence="2" id="KW-1185">Reference proteome</keyword>
<dbReference type="EMBL" id="JBHSWH010000001">
    <property type="protein sequence ID" value="MFC6707037.1"/>
    <property type="molecule type" value="Genomic_DNA"/>
</dbReference>
<protein>
    <submittedName>
        <fullName evidence="1">Uncharacterized protein</fullName>
    </submittedName>
</protein>
<proteinExistence type="predicted"/>
<accession>A0ABW2AJP0</accession>
<name>A0ABW2AJP0_9MICO</name>